<dbReference type="Pfam" id="PF03401">
    <property type="entry name" value="TctC"/>
    <property type="match status" value="1"/>
</dbReference>
<dbReference type="EMBL" id="CP042906">
    <property type="protein sequence ID" value="QEX17262.1"/>
    <property type="molecule type" value="Genomic_DNA"/>
</dbReference>
<reference evidence="2 3" key="1">
    <citation type="submission" date="2019-08" db="EMBL/GenBank/DDBJ databases">
        <title>Hyperibacter terrae gen. nov., sp. nov. and Hyperibacter viscosus sp. nov., two new members in the family Rhodospirillaceae isolated from the rhizosphere of Hypericum perforatum.</title>
        <authorList>
            <person name="Noviana Z."/>
        </authorList>
    </citation>
    <scope>NUCLEOTIDE SEQUENCE [LARGE SCALE GENOMIC DNA]</scope>
    <source>
        <strain evidence="2 3">R5913</strain>
    </source>
</reference>
<accession>A0A5J6MIA7</accession>
<evidence type="ECO:0000313" key="2">
    <source>
        <dbReference type="EMBL" id="QEX17262.1"/>
    </source>
</evidence>
<dbReference type="PANTHER" id="PTHR42928:SF5">
    <property type="entry name" value="BLR1237 PROTEIN"/>
    <property type="match status" value="1"/>
</dbReference>
<evidence type="ECO:0000256" key="1">
    <source>
        <dbReference type="ARBA" id="ARBA00006987"/>
    </source>
</evidence>
<dbReference type="RefSeq" id="WP_151177535.1">
    <property type="nucleotide sequence ID" value="NZ_CP042906.1"/>
</dbReference>
<dbReference type="SUPFAM" id="SSF53850">
    <property type="entry name" value="Periplasmic binding protein-like II"/>
    <property type="match status" value="1"/>
</dbReference>
<dbReference type="OrthoDB" id="7250553at2"/>
<dbReference type="Gene3D" id="3.40.190.10">
    <property type="entry name" value="Periplasmic binding protein-like II"/>
    <property type="match status" value="1"/>
</dbReference>
<organism evidence="2 3">
    <name type="scientific">Hypericibacter terrae</name>
    <dbReference type="NCBI Taxonomy" id="2602015"/>
    <lineage>
        <taxon>Bacteria</taxon>
        <taxon>Pseudomonadati</taxon>
        <taxon>Pseudomonadota</taxon>
        <taxon>Alphaproteobacteria</taxon>
        <taxon>Rhodospirillales</taxon>
        <taxon>Dongiaceae</taxon>
        <taxon>Hypericibacter</taxon>
    </lineage>
</organism>
<evidence type="ECO:0000313" key="3">
    <source>
        <dbReference type="Proteomes" id="UP000326202"/>
    </source>
</evidence>
<dbReference type="AlphaFoldDB" id="A0A5J6MIA7"/>
<dbReference type="KEGG" id="htq:FRZ44_25580"/>
<keyword evidence="3" id="KW-1185">Reference proteome</keyword>
<name>A0A5J6MIA7_9PROT</name>
<dbReference type="Proteomes" id="UP000326202">
    <property type="component" value="Chromosome"/>
</dbReference>
<dbReference type="InterPro" id="IPR042100">
    <property type="entry name" value="Bug_dom1"/>
</dbReference>
<comment type="similarity">
    <text evidence="1">Belongs to the UPF0065 (bug) family.</text>
</comment>
<sequence>MAEVVDSGRRSATAWLLAIIAAGAVGGAGFPSQVQAAGTAADYYRGRTVRLVVGSGAGGGYDSYARLLAPFLAKELGGDVLVENRPGAGGLLALNQIYDADPDGLLMMIVSGSGAALAQLLGQEGASFDLQRMTWIAGLGADTPIVMLSPRSSFRSLAELISADHPVKWAASGRSTGQGLWISVFTHALAIPSNLITGYKGSNEASLAAMRGEVDGIIVTASSAHSYAQDGQLLPIAAIGHERSTLFPDLPTVFEQATLTADASWWMEYCVRVAEVTRTIIGPPDLPADRARFLQDAFQKVLSDPAVLAAAATADRVLVYQTPDFVRGQSLDLLTGVDDAHRETLKTLLVSE</sequence>
<dbReference type="InterPro" id="IPR005064">
    <property type="entry name" value="BUG"/>
</dbReference>
<dbReference type="CDD" id="cd07012">
    <property type="entry name" value="PBP2_Bug_TTT"/>
    <property type="match status" value="1"/>
</dbReference>
<protein>
    <submittedName>
        <fullName evidence="2">Exported protein</fullName>
    </submittedName>
</protein>
<proteinExistence type="inferred from homology"/>
<dbReference type="Gene3D" id="3.40.190.150">
    <property type="entry name" value="Bordetella uptake gene, domain 1"/>
    <property type="match status" value="1"/>
</dbReference>
<dbReference type="PANTHER" id="PTHR42928">
    <property type="entry name" value="TRICARBOXYLATE-BINDING PROTEIN"/>
    <property type="match status" value="1"/>
</dbReference>
<gene>
    <name evidence="2" type="ORF">FRZ44_25580</name>
</gene>